<dbReference type="AlphaFoldDB" id="A0A6M0IMM8"/>
<accession>A0A6M0IMM8</accession>
<organism evidence="2 3">
    <name type="scientific">Spirosoma agri</name>
    <dbReference type="NCBI Taxonomy" id="1987381"/>
    <lineage>
        <taxon>Bacteria</taxon>
        <taxon>Pseudomonadati</taxon>
        <taxon>Bacteroidota</taxon>
        <taxon>Cytophagia</taxon>
        <taxon>Cytophagales</taxon>
        <taxon>Cytophagaceae</taxon>
        <taxon>Spirosoma</taxon>
    </lineage>
</organism>
<keyword evidence="1" id="KW-0472">Membrane</keyword>
<evidence type="ECO:0000313" key="2">
    <source>
        <dbReference type="EMBL" id="NEU69549.1"/>
    </source>
</evidence>
<proteinExistence type="predicted"/>
<keyword evidence="3" id="KW-1185">Reference proteome</keyword>
<evidence type="ECO:0000256" key="1">
    <source>
        <dbReference type="SAM" id="Phobius"/>
    </source>
</evidence>
<sequence>MNSPIECPKCGSTQIRAQQRGFNEDTASIAVTDEEEINHLPSNNNIENHCLTCGHRWKPVNEFNAGFEEQIETDFFDEQQVQAQFYEDYESGRFDKARLRVPASVNDLYKKRGLNAAYRYLKSLDKGSEKFKSKLLAGGLAILLVIIVLVVRSCG</sequence>
<name>A0A6M0IMM8_9BACT</name>
<keyword evidence="1" id="KW-1133">Transmembrane helix</keyword>
<feature type="transmembrane region" description="Helical" evidence="1">
    <location>
        <begin position="135"/>
        <end position="153"/>
    </location>
</feature>
<gene>
    <name evidence="2" type="ORF">GK091_21895</name>
</gene>
<comment type="caution">
    <text evidence="2">The sequence shown here is derived from an EMBL/GenBank/DDBJ whole genome shotgun (WGS) entry which is preliminary data.</text>
</comment>
<keyword evidence="1" id="KW-0812">Transmembrane</keyword>
<dbReference type="RefSeq" id="WP_164041992.1">
    <property type="nucleotide sequence ID" value="NZ_JAAGNZ010000002.1"/>
</dbReference>
<evidence type="ECO:0000313" key="3">
    <source>
        <dbReference type="Proteomes" id="UP000477386"/>
    </source>
</evidence>
<reference evidence="2 3" key="1">
    <citation type="submission" date="2020-02" db="EMBL/GenBank/DDBJ databases">
        <title>Draft genome sequence of two Spirosoma agri KCTC 52727 and Spirosoma terrae KCTC 52035.</title>
        <authorList>
            <person name="Rojas J."/>
            <person name="Ambika Manirajan B."/>
            <person name="Ratering S."/>
            <person name="Suarez C."/>
            <person name="Schnell S."/>
        </authorList>
    </citation>
    <scope>NUCLEOTIDE SEQUENCE [LARGE SCALE GENOMIC DNA]</scope>
    <source>
        <strain evidence="2 3">KCTC 52727</strain>
    </source>
</reference>
<dbReference type="Proteomes" id="UP000477386">
    <property type="component" value="Unassembled WGS sequence"/>
</dbReference>
<protein>
    <submittedName>
        <fullName evidence="2">Uncharacterized protein</fullName>
    </submittedName>
</protein>
<dbReference type="EMBL" id="JAAGNZ010000002">
    <property type="protein sequence ID" value="NEU69549.1"/>
    <property type="molecule type" value="Genomic_DNA"/>
</dbReference>